<name>A0A3M6F0A7_9PSED</name>
<accession>A0A3M6F0A7</accession>
<dbReference type="SUPFAM" id="SSF52821">
    <property type="entry name" value="Rhodanese/Cell cycle control phosphatase"/>
    <property type="match status" value="1"/>
</dbReference>
<proteinExistence type="inferred from homology"/>
<dbReference type="CDD" id="cd01518">
    <property type="entry name" value="RHOD_YceA"/>
    <property type="match status" value="1"/>
</dbReference>
<protein>
    <recommendedName>
        <fullName evidence="1">tRNA uridine(34) hydroxylase</fullName>
        <ecNumber evidence="1">1.14.-.-</ecNumber>
    </recommendedName>
    <alternativeName>
        <fullName evidence="1">tRNA hydroxylation protein O</fullName>
    </alternativeName>
</protein>
<dbReference type="InterPro" id="IPR036873">
    <property type="entry name" value="Rhodanese-like_dom_sf"/>
</dbReference>
<comment type="catalytic activity">
    <reaction evidence="1">
        <text>uridine(34) in tRNA + AH2 + O2 = 5-hydroxyuridine(34) in tRNA + A + H2O</text>
        <dbReference type="Rhea" id="RHEA:64224"/>
        <dbReference type="Rhea" id="RHEA-COMP:11727"/>
        <dbReference type="Rhea" id="RHEA-COMP:13381"/>
        <dbReference type="ChEBI" id="CHEBI:13193"/>
        <dbReference type="ChEBI" id="CHEBI:15377"/>
        <dbReference type="ChEBI" id="CHEBI:15379"/>
        <dbReference type="ChEBI" id="CHEBI:17499"/>
        <dbReference type="ChEBI" id="CHEBI:65315"/>
        <dbReference type="ChEBI" id="CHEBI:136877"/>
    </reaction>
</comment>
<evidence type="ECO:0000313" key="4">
    <source>
        <dbReference type="EMBL" id="RMV73883.1"/>
    </source>
</evidence>
<dbReference type="PROSITE" id="PS50206">
    <property type="entry name" value="RHODANESE_3"/>
    <property type="match status" value="1"/>
</dbReference>
<reference evidence="4 5" key="1">
    <citation type="submission" date="2018-08" db="EMBL/GenBank/DDBJ databases">
        <title>Recombination of ecologically and evolutionarily significant loci maintains genetic cohesion in the Pseudomonas syringae species complex.</title>
        <authorList>
            <person name="Dillon M."/>
            <person name="Thakur S."/>
            <person name="Almeida R.N.D."/>
            <person name="Weir B.S."/>
            <person name="Guttman D.S."/>
        </authorList>
    </citation>
    <scope>NUCLEOTIDE SEQUENCE [LARGE SCALE GENOMIC DNA]</scope>
    <source>
        <strain evidence="4 5">ICMP 7496</strain>
    </source>
</reference>
<comment type="caution">
    <text evidence="4">The sequence shown here is derived from an EMBL/GenBank/DDBJ whole genome shotgun (WGS) entry which is preliminary data.</text>
</comment>
<comment type="function">
    <text evidence="1">Catalyzes oxygen-dependent 5-hydroxyuridine (ho5U) modification at position 34 in tRNAs.</text>
</comment>
<dbReference type="InterPro" id="IPR040503">
    <property type="entry name" value="TRHO_N"/>
</dbReference>
<evidence type="ECO:0000259" key="3">
    <source>
        <dbReference type="PROSITE" id="PS50206"/>
    </source>
</evidence>
<dbReference type="SMART" id="SM00450">
    <property type="entry name" value="RHOD"/>
    <property type="match status" value="1"/>
</dbReference>
<feature type="region of interest" description="Disordered" evidence="2">
    <location>
        <begin position="352"/>
        <end position="371"/>
    </location>
</feature>
<dbReference type="HAMAP" id="MF_00469">
    <property type="entry name" value="TrhO"/>
    <property type="match status" value="1"/>
</dbReference>
<dbReference type="EMBL" id="RBUY01000121">
    <property type="protein sequence ID" value="RMV73883.1"/>
    <property type="molecule type" value="Genomic_DNA"/>
</dbReference>
<dbReference type="InterPro" id="IPR020936">
    <property type="entry name" value="TrhO"/>
</dbReference>
<evidence type="ECO:0000256" key="1">
    <source>
        <dbReference type="HAMAP-Rule" id="MF_00469"/>
    </source>
</evidence>
<dbReference type="InterPro" id="IPR001763">
    <property type="entry name" value="Rhodanese-like_dom"/>
</dbReference>
<dbReference type="Proteomes" id="UP000269872">
    <property type="component" value="Unassembled WGS sequence"/>
</dbReference>
<sequence length="371" mass="41826">MADYAPLPGQLIRRPACFTPVFARIRTAPLGRCVFLSAILYPVGPLRGSPLERHMTQEPMTQPIVVAALYKFVTLSDYVALREPLLQAMVDNGIKGTLLIADEGINGTVSGSREGIDGLMAWLKNDPRLIDIDHKESYCDEQPFYRTKVKLKKEIVTLGVEGVDPNKSVGTYVEPKDWNDLITDPEVLLIDTRNDYEVSIGTFEGAIDPKTTSFREFPEYIKAHFDPAVHKKVAMFCTGGIRCEKASSYMLGEGFEEVYHLKGGILKYLEEVPEQESQWRGECFVFDNRVTVRHDLTEGDYDQCHACRTPISAEDRASEHYSPGVSCPHCWDSLSEKTRRSAIDRQKQIELAKARNQPHPIGRNYRLPSEA</sequence>
<gene>
    <name evidence="1" type="primary">trhO</name>
    <name evidence="4" type="ORF">ALP05_05029</name>
</gene>
<evidence type="ECO:0000256" key="2">
    <source>
        <dbReference type="SAM" id="MobiDB-lite"/>
    </source>
</evidence>
<dbReference type="Pfam" id="PF17773">
    <property type="entry name" value="UPF0176_N"/>
    <property type="match status" value="1"/>
</dbReference>
<dbReference type="PANTHER" id="PTHR43268">
    <property type="entry name" value="THIOSULFATE SULFURTRANSFERASE/RHODANESE-LIKE DOMAIN-CONTAINING PROTEIN 2"/>
    <property type="match status" value="1"/>
</dbReference>
<dbReference type="NCBIfam" id="NF001136">
    <property type="entry name" value="PRK00142.1-4"/>
    <property type="match status" value="1"/>
</dbReference>
<comment type="similarity">
    <text evidence="1">Belongs to the TrhO family.</text>
</comment>
<feature type="domain" description="Rhodanese" evidence="3">
    <location>
        <begin position="183"/>
        <end position="277"/>
    </location>
</feature>
<organism evidence="4 5">
    <name type="scientific">Pseudomonas caricapapayae</name>
    <dbReference type="NCBI Taxonomy" id="46678"/>
    <lineage>
        <taxon>Bacteria</taxon>
        <taxon>Pseudomonadati</taxon>
        <taxon>Pseudomonadota</taxon>
        <taxon>Gammaproteobacteria</taxon>
        <taxon>Pseudomonadales</taxon>
        <taxon>Pseudomonadaceae</taxon>
        <taxon>Pseudomonas</taxon>
    </lineage>
</organism>
<keyword evidence="1" id="KW-0819">tRNA processing</keyword>
<dbReference type="AlphaFoldDB" id="A0A3M6F0A7"/>
<evidence type="ECO:0000313" key="5">
    <source>
        <dbReference type="Proteomes" id="UP000269872"/>
    </source>
</evidence>
<dbReference type="Gene3D" id="3.40.250.10">
    <property type="entry name" value="Rhodanese-like domain"/>
    <property type="match status" value="1"/>
</dbReference>
<dbReference type="EC" id="1.14.-.-" evidence="1"/>
<dbReference type="GO" id="GO:0016705">
    <property type="term" value="F:oxidoreductase activity, acting on paired donors, with incorporation or reduction of molecular oxygen"/>
    <property type="evidence" value="ECO:0007669"/>
    <property type="project" value="UniProtKB-UniRule"/>
</dbReference>
<dbReference type="Gene3D" id="3.30.70.100">
    <property type="match status" value="1"/>
</dbReference>
<dbReference type="PANTHER" id="PTHR43268:SF3">
    <property type="entry name" value="RHODANESE-LIKE DOMAIN-CONTAINING PROTEIN 7-RELATED"/>
    <property type="match status" value="1"/>
</dbReference>
<keyword evidence="1" id="KW-0560">Oxidoreductase</keyword>
<dbReference type="Pfam" id="PF00581">
    <property type="entry name" value="Rhodanese"/>
    <property type="match status" value="1"/>
</dbReference>
<dbReference type="GO" id="GO:0006400">
    <property type="term" value="P:tRNA modification"/>
    <property type="evidence" value="ECO:0007669"/>
    <property type="project" value="UniProtKB-UniRule"/>
</dbReference>